<accession>A0A660L5N1</accession>
<dbReference type="InterPro" id="IPR036188">
    <property type="entry name" value="FAD/NAD-bd_sf"/>
</dbReference>
<evidence type="ECO:0000256" key="3">
    <source>
        <dbReference type="ARBA" id="ARBA00007588"/>
    </source>
</evidence>
<evidence type="ECO:0000256" key="6">
    <source>
        <dbReference type="ARBA" id="ARBA00022630"/>
    </source>
</evidence>
<dbReference type="Pfam" id="PF13434">
    <property type="entry name" value="Lys_Orn_oxgnase"/>
    <property type="match status" value="1"/>
</dbReference>
<dbReference type="SUPFAM" id="SSF51905">
    <property type="entry name" value="FAD/NAD(P)-binding domain"/>
    <property type="match status" value="1"/>
</dbReference>
<evidence type="ECO:0000313" key="17">
    <source>
        <dbReference type="Proteomes" id="UP000278962"/>
    </source>
</evidence>
<evidence type="ECO:0000313" key="16">
    <source>
        <dbReference type="EMBL" id="RKQ88122.1"/>
    </source>
</evidence>
<name>A0A660L5N1_9ACTN</name>
<evidence type="ECO:0000256" key="1">
    <source>
        <dbReference type="ARBA" id="ARBA00001974"/>
    </source>
</evidence>
<proteinExistence type="inferred from homology"/>
<evidence type="ECO:0000256" key="13">
    <source>
        <dbReference type="ARBA" id="ARBA00032493"/>
    </source>
</evidence>
<keyword evidence="17" id="KW-1185">Reference proteome</keyword>
<evidence type="ECO:0000256" key="10">
    <source>
        <dbReference type="ARBA" id="ARBA00023033"/>
    </source>
</evidence>
<dbReference type="InterPro" id="IPR025700">
    <property type="entry name" value="Lys/Orn_oxygenase"/>
</dbReference>
<evidence type="ECO:0000256" key="8">
    <source>
        <dbReference type="ARBA" id="ARBA00022857"/>
    </source>
</evidence>
<evidence type="ECO:0000256" key="15">
    <source>
        <dbReference type="ARBA" id="ARBA00048407"/>
    </source>
</evidence>
<organism evidence="16 17">
    <name type="scientific">Solirubrobacter pauli</name>
    <dbReference type="NCBI Taxonomy" id="166793"/>
    <lineage>
        <taxon>Bacteria</taxon>
        <taxon>Bacillati</taxon>
        <taxon>Actinomycetota</taxon>
        <taxon>Thermoleophilia</taxon>
        <taxon>Solirubrobacterales</taxon>
        <taxon>Solirubrobacteraceae</taxon>
        <taxon>Solirubrobacter</taxon>
    </lineage>
</organism>
<comment type="caution">
    <text evidence="16">The sequence shown here is derived from an EMBL/GenBank/DDBJ whole genome shotgun (WGS) entry which is preliminary data.</text>
</comment>
<keyword evidence="6" id="KW-0285">Flavoprotein</keyword>
<evidence type="ECO:0000256" key="12">
    <source>
        <dbReference type="ARBA" id="ARBA00031158"/>
    </source>
</evidence>
<reference evidence="16 17" key="1">
    <citation type="submission" date="2018-10" db="EMBL/GenBank/DDBJ databases">
        <title>Genomic Encyclopedia of Archaeal and Bacterial Type Strains, Phase II (KMG-II): from individual species to whole genera.</title>
        <authorList>
            <person name="Goeker M."/>
        </authorList>
    </citation>
    <scope>NUCLEOTIDE SEQUENCE [LARGE SCALE GENOMIC DNA]</scope>
    <source>
        <strain evidence="16 17">DSM 14954</strain>
    </source>
</reference>
<dbReference type="GO" id="GO:0047091">
    <property type="term" value="F:L-lysine 6-monooxygenase (NADPH) activity"/>
    <property type="evidence" value="ECO:0007669"/>
    <property type="project" value="UniProtKB-EC"/>
</dbReference>
<evidence type="ECO:0000256" key="4">
    <source>
        <dbReference type="ARBA" id="ARBA00013076"/>
    </source>
</evidence>
<dbReference type="RefSeq" id="WP_121257354.1">
    <property type="nucleotide sequence ID" value="NZ_RBIL01000002.1"/>
</dbReference>
<dbReference type="Gene3D" id="3.50.50.60">
    <property type="entry name" value="FAD/NAD(P)-binding domain"/>
    <property type="match status" value="1"/>
</dbReference>
<dbReference type="OrthoDB" id="7527071at2"/>
<comment type="pathway">
    <text evidence="2">Siderophore biosynthesis.</text>
</comment>
<keyword evidence="7" id="KW-0274">FAD</keyword>
<evidence type="ECO:0000256" key="9">
    <source>
        <dbReference type="ARBA" id="ARBA00023002"/>
    </source>
</evidence>
<dbReference type="AlphaFoldDB" id="A0A660L5N1"/>
<evidence type="ECO:0000256" key="11">
    <source>
        <dbReference type="ARBA" id="ARBA00029939"/>
    </source>
</evidence>
<evidence type="ECO:0000256" key="14">
    <source>
        <dbReference type="ARBA" id="ARBA00032738"/>
    </source>
</evidence>
<dbReference type="Proteomes" id="UP000278962">
    <property type="component" value="Unassembled WGS sequence"/>
</dbReference>
<dbReference type="PANTHER" id="PTHR42802:SF1">
    <property type="entry name" value="L-ORNITHINE N(5)-MONOOXYGENASE"/>
    <property type="match status" value="1"/>
</dbReference>
<gene>
    <name evidence="16" type="ORF">C8N24_6163</name>
</gene>
<evidence type="ECO:0000256" key="5">
    <source>
        <dbReference type="ARBA" id="ARBA00016406"/>
    </source>
</evidence>
<keyword evidence="9" id="KW-0560">Oxidoreductase</keyword>
<comment type="cofactor">
    <cofactor evidence="1">
        <name>FAD</name>
        <dbReference type="ChEBI" id="CHEBI:57692"/>
    </cofactor>
</comment>
<keyword evidence="8" id="KW-0521">NADP</keyword>
<comment type="similarity">
    <text evidence="3">Belongs to the lysine N(6)-hydroxylase/L-ornithine N(5)-oxygenase family.</text>
</comment>
<evidence type="ECO:0000256" key="7">
    <source>
        <dbReference type="ARBA" id="ARBA00022827"/>
    </source>
</evidence>
<sequence length="408" mass="45267">MSRHDVIGVGLGPFNLGLAALLDPLEDVDAVFFDDKDGFAWHPGLMLPDAEIQVPFLADLVTLADPTSPFSFLSYLHDQGRLYRFYFREHFHVLRREFEAYCRWVAVQLDAVRFNHRVDAIRPAPGGWSVWTRGEEHRARHVVLGVGCVPTVPAFAQGLTHSSRYLGVRERALTASSVAVIGSGQSAAEIFADVLEHGRGRVDWFTRSAGFLPMEYSKLGLEHFSPEYTAYFHGLPEAKRDALRAGQDLLYKGMSAETSERIFDLLYRRSIDGEPDVRYAARCELRSVDGRRLHFHQLDQDVAFTHEADLTILATGYEPAPIPVPAHLLARDGAGRPVVELDYRLRLADGTPSTLFVQNGELHTHGVGAPDLGLGAHRNAVIVNALAGRDVYAVRDRNVFQSFGVAAA</sequence>
<protein>
    <recommendedName>
        <fullName evidence="5">L-lysine N6-monooxygenase MbtG</fullName>
        <ecNumber evidence="4">1.14.13.59</ecNumber>
    </recommendedName>
    <alternativeName>
        <fullName evidence="14">Lysine 6-N-hydroxylase</fullName>
    </alternativeName>
    <alternativeName>
        <fullName evidence="13">Lysine N6-hydroxylase</fullName>
    </alternativeName>
    <alternativeName>
        <fullName evidence="11">Lysine-N-oxygenase</fullName>
    </alternativeName>
    <alternativeName>
        <fullName evidence="12">Mycobactin synthase protein G</fullName>
    </alternativeName>
</protein>
<dbReference type="PANTHER" id="PTHR42802">
    <property type="entry name" value="MONOOXYGENASE"/>
    <property type="match status" value="1"/>
</dbReference>
<dbReference type="EMBL" id="RBIL01000002">
    <property type="protein sequence ID" value="RKQ88122.1"/>
    <property type="molecule type" value="Genomic_DNA"/>
</dbReference>
<evidence type="ECO:0000256" key="2">
    <source>
        <dbReference type="ARBA" id="ARBA00004924"/>
    </source>
</evidence>
<comment type="catalytic activity">
    <reaction evidence="15">
        <text>L-lysine + NADPH + O2 = N(6)-hydroxy-L-lysine + NADP(+) + H2O</text>
        <dbReference type="Rhea" id="RHEA:23228"/>
        <dbReference type="ChEBI" id="CHEBI:15377"/>
        <dbReference type="ChEBI" id="CHEBI:15379"/>
        <dbReference type="ChEBI" id="CHEBI:32551"/>
        <dbReference type="ChEBI" id="CHEBI:57783"/>
        <dbReference type="ChEBI" id="CHEBI:57820"/>
        <dbReference type="ChEBI" id="CHEBI:58349"/>
        <dbReference type="EC" id="1.14.13.59"/>
    </reaction>
</comment>
<keyword evidence="10" id="KW-0503">Monooxygenase</keyword>
<dbReference type="EC" id="1.14.13.59" evidence="4"/>